<dbReference type="CDD" id="cd12797">
    <property type="entry name" value="M23_peptidase"/>
    <property type="match status" value="1"/>
</dbReference>
<organism evidence="4 5">
    <name type="scientific">Microbacterium keratanolyticum</name>
    <dbReference type="NCBI Taxonomy" id="67574"/>
    <lineage>
        <taxon>Bacteria</taxon>
        <taxon>Bacillati</taxon>
        <taxon>Actinomycetota</taxon>
        <taxon>Actinomycetes</taxon>
        <taxon>Micrococcales</taxon>
        <taxon>Microbacteriaceae</taxon>
        <taxon>Microbacterium</taxon>
    </lineage>
</organism>
<comment type="caution">
    <text evidence="4">The sequence shown here is derived from an EMBL/GenBank/DDBJ whole genome shotgun (WGS) entry which is preliminary data.</text>
</comment>
<evidence type="ECO:0000256" key="1">
    <source>
        <dbReference type="SAM" id="MobiDB-lite"/>
    </source>
</evidence>
<evidence type="ECO:0000259" key="3">
    <source>
        <dbReference type="Pfam" id="PF01551"/>
    </source>
</evidence>
<dbReference type="Proteomes" id="UP001142325">
    <property type="component" value="Unassembled WGS sequence"/>
</dbReference>
<gene>
    <name evidence="4" type="ORF">GCM10017596_14720</name>
</gene>
<evidence type="ECO:0000256" key="2">
    <source>
        <dbReference type="SAM" id="Phobius"/>
    </source>
</evidence>
<dbReference type="PANTHER" id="PTHR21666">
    <property type="entry name" value="PEPTIDASE-RELATED"/>
    <property type="match status" value="1"/>
</dbReference>
<dbReference type="GO" id="GO:0004222">
    <property type="term" value="F:metalloendopeptidase activity"/>
    <property type="evidence" value="ECO:0007669"/>
    <property type="project" value="TreeGrafter"/>
</dbReference>
<keyword evidence="2" id="KW-0472">Membrane</keyword>
<accession>A0A9W6HSS8</accession>
<keyword evidence="2" id="KW-0812">Transmembrane</keyword>
<protein>
    <recommendedName>
        <fullName evidence="3">M23ase beta-sheet core domain-containing protein</fullName>
    </recommendedName>
</protein>
<dbReference type="EMBL" id="BSET01000001">
    <property type="protein sequence ID" value="GLK01757.1"/>
    <property type="molecule type" value="Genomic_DNA"/>
</dbReference>
<dbReference type="AlphaFoldDB" id="A0A9W6HSS8"/>
<dbReference type="InterPro" id="IPR016047">
    <property type="entry name" value="M23ase_b-sheet_dom"/>
</dbReference>
<feature type="transmembrane region" description="Helical" evidence="2">
    <location>
        <begin position="56"/>
        <end position="75"/>
    </location>
</feature>
<keyword evidence="2" id="KW-1133">Transmembrane helix</keyword>
<feature type="domain" description="M23ase beta-sheet core" evidence="3">
    <location>
        <begin position="181"/>
        <end position="281"/>
    </location>
</feature>
<dbReference type="Pfam" id="PF01551">
    <property type="entry name" value="Peptidase_M23"/>
    <property type="match status" value="1"/>
</dbReference>
<sequence>MAVEIATPENDDNPNIENTQNRGVTRRSRAKGVAILRETKASRPSGRSLVKPLRSIAIFGAVGALVTAIALPAFAASKPSDAAPATLQQLAAEDAQSIVVASEATAAPLDMGTFSATTPEEIEKAKAEAAAAARAAAVASSGGASLAGIDLSMVAPGSGEVRYPLAQGSFTSGEGPGSGRGHQGWDMLAPTGTPMFAAASGVVRVSSEGYYGYGVAIVIDHVIGGQSVSTLYGHMDYGSRLVSAGETVSAGQLIGVVGNTGNSYGSHLHFEVHIGDGIVDPASWLAANAG</sequence>
<dbReference type="PANTHER" id="PTHR21666:SF270">
    <property type="entry name" value="MUREIN HYDROLASE ACTIVATOR ENVC"/>
    <property type="match status" value="1"/>
</dbReference>
<dbReference type="SUPFAM" id="SSF51261">
    <property type="entry name" value="Duplicated hybrid motif"/>
    <property type="match status" value="1"/>
</dbReference>
<name>A0A9W6HSS8_9MICO</name>
<reference evidence="4" key="2">
    <citation type="submission" date="2023-01" db="EMBL/GenBank/DDBJ databases">
        <authorList>
            <person name="Sun Q."/>
            <person name="Evtushenko L."/>
        </authorList>
    </citation>
    <scope>NUCLEOTIDE SEQUENCE</scope>
    <source>
        <strain evidence="4">VKM Ac-1958</strain>
    </source>
</reference>
<feature type="region of interest" description="Disordered" evidence="1">
    <location>
        <begin position="1"/>
        <end position="29"/>
    </location>
</feature>
<dbReference type="Gene3D" id="2.70.70.10">
    <property type="entry name" value="Glucose Permease (Domain IIA)"/>
    <property type="match status" value="1"/>
</dbReference>
<reference evidence="4" key="1">
    <citation type="journal article" date="2014" name="Int. J. Syst. Evol. Microbiol.">
        <title>Complete genome sequence of Corynebacterium casei LMG S-19264T (=DSM 44701T), isolated from a smear-ripened cheese.</title>
        <authorList>
            <consortium name="US DOE Joint Genome Institute (JGI-PGF)"/>
            <person name="Walter F."/>
            <person name="Albersmeier A."/>
            <person name="Kalinowski J."/>
            <person name="Ruckert C."/>
        </authorList>
    </citation>
    <scope>NUCLEOTIDE SEQUENCE</scope>
    <source>
        <strain evidence="4">VKM Ac-1958</strain>
    </source>
</reference>
<keyword evidence="5" id="KW-1185">Reference proteome</keyword>
<dbReference type="RefSeq" id="WP_239526649.1">
    <property type="nucleotide sequence ID" value="NZ_BAAAUM010000001.1"/>
</dbReference>
<proteinExistence type="predicted"/>
<dbReference type="InterPro" id="IPR011055">
    <property type="entry name" value="Dup_hybrid_motif"/>
</dbReference>
<evidence type="ECO:0000313" key="5">
    <source>
        <dbReference type="Proteomes" id="UP001142325"/>
    </source>
</evidence>
<evidence type="ECO:0000313" key="4">
    <source>
        <dbReference type="EMBL" id="GLK01757.1"/>
    </source>
</evidence>
<dbReference type="InterPro" id="IPR050570">
    <property type="entry name" value="Cell_wall_metabolism_enzyme"/>
</dbReference>